<evidence type="ECO:0000313" key="1">
    <source>
        <dbReference type="EMBL" id="KAJ9050068.1"/>
    </source>
</evidence>
<keyword evidence="1" id="KW-0648">Protein biosynthesis</keyword>
<comment type="caution">
    <text evidence="1">The sequence shown here is derived from an EMBL/GenBank/DDBJ whole genome shotgun (WGS) entry which is preliminary data.</text>
</comment>
<sequence>MVHIISRQTMQLAKASRAMLFKPRFGISCASSSCFQSIGKLDSSSRQVRNDVCFNRLPMKGLASLGVTRAYSAMVASASANLSPPPEGVEADDWVRLNKLRNIGISAHIDSGKTTLTERVLFYTGRIREIHEVRGKDNVGAKMDWMELEREKGITIQSAATYCQWGETNLNIIDTPGHVDFTIEVERALRVLDGAVLVLCAVSGVQSQTTTVDRQMKRYNVPRISFINKMDRAGANPDRIVDQIRTKLKIAAAAVQIPIGAEENFAGVVDLIEMRAIYNKGFRGTDITYTDIPKELVEKAKLKRAELVENLANVDDEVGELFLMEEEVSSEVIKAAIRRATLALKFTPVFLGSAIKDKGVQTLLDGVVEFLPKPFEVKNTALDLKKSETPMTLESYSNKPFVGLAFKLEEGKYGQLTYIRVYQGQLTKGSHAVHVKTGKKIKIARLVRMHSNEMEDVDSVGAGEICALFGIECASGDTFTDGKLNYSMTSMFVPEPVISLSLTPKCKDTGSFSKALNRFQKEDPTFRVHLDPESKETIISGMGELHLDIYVERMRREYATECITGKPQVAFRETVTRKAEFNYTHKKQTGGSGQFGRVVGYIEPITPENTEVPEDGVLPEHEFVDEIVGGTIPFNYIPAIEKGFLDATEKGSLVGHRVKNVRMVINDGLAHAVDSSELAFRTAAFYAFREAYAKTAPVVLEPIMTVDVTSPVEFQGVVMGSINRRKGLIIDSEVQEDYFTAVCRVPLNNMFGYSTELRSATQGKGEFTMEYFEHQPVPTYVQDEMVTAYAKLRAAGKS</sequence>
<dbReference type="EMBL" id="QTSX02007176">
    <property type="protein sequence ID" value="KAJ9050068.1"/>
    <property type="molecule type" value="Genomic_DNA"/>
</dbReference>
<dbReference type="Proteomes" id="UP001165960">
    <property type="component" value="Unassembled WGS sequence"/>
</dbReference>
<accession>A0ACC2RIY2</accession>
<proteinExistence type="predicted"/>
<keyword evidence="2" id="KW-1185">Reference proteome</keyword>
<organism evidence="1 2">
    <name type="scientific">Entomophthora muscae</name>
    <dbReference type="NCBI Taxonomy" id="34485"/>
    <lineage>
        <taxon>Eukaryota</taxon>
        <taxon>Fungi</taxon>
        <taxon>Fungi incertae sedis</taxon>
        <taxon>Zoopagomycota</taxon>
        <taxon>Entomophthoromycotina</taxon>
        <taxon>Entomophthoromycetes</taxon>
        <taxon>Entomophthorales</taxon>
        <taxon>Entomophthoraceae</taxon>
        <taxon>Entomophthora</taxon>
    </lineage>
</organism>
<name>A0ACC2RIY2_9FUNG</name>
<reference evidence="1" key="1">
    <citation type="submission" date="2022-04" db="EMBL/GenBank/DDBJ databases">
        <title>Genome of the entomopathogenic fungus Entomophthora muscae.</title>
        <authorList>
            <person name="Elya C."/>
            <person name="Lovett B.R."/>
            <person name="Lee E."/>
            <person name="Macias A.M."/>
            <person name="Hajek A.E."/>
            <person name="De Bivort B.L."/>
            <person name="Kasson M.T."/>
            <person name="De Fine Licht H.H."/>
            <person name="Stajich J.E."/>
        </authorList>
    </citation>
    <scope>NUCLEOTIDE SEQUENCE</scope>
    <source>
        <strain evidence="1">Berkeley</strain>
    </source>
</reference>
<keyword evidence="1" id="KW-0251">Elongation factor</keyword>
<protein>
    <submittedName>
        <fullName evidence="1">Elongation factor G, mitochondrial</fullName>
    </submittedName>
</protein>
<evidence type="ECO:0000313" key="2">
    <source>
        <dbReference type="Proteomes" id="UP001165960"/>
    </source>
</evidence>
<gene>
    <name evidence="1" type="primary">MEF1_2</name>
    <name evidence="1" type="ORF">DSO57_1017905</name>
</gene>